<proteinExistence type="predicted"/>
<gene>
    <name evidence="1" type="ORF">GCM10010357_00440</name>
</gene>
<dbReference type="Gene3D" id="1.10.287.1060">
    <property type="entry name" value="ESAT-6-like"/>
    <property type="match status" value="1"/>
</dbReference>
<sequence length="422" mass="44765">MIDDDIAGLKKVATDYTSATEKYDTSSKVLNKKVDGVVHEAGWSGEGATAFQTVWAHDGTVGAAMSEAMSQVSDVIGVLTEELDAAKRDLGDAQDKARAAGLTLDSQGGATGKADQQTALDAWQSGRDAALKRAQDARTSATHSLNAVLDQILNKGDQNQYNGADTCTLAEVLRGLYTTPSALTQESAKKLEKLQQVARDLKKGQKELPHGSDAWQKRLAERREVRAKLSEQRLRTASVEGWESKVKGSGPARLTIGDIAKDYSVRDFGKLGSYGAISTGLTGAMVGLQMYDDHRQRGWSWQESFARDATPAAAGMWAGGAMEGLIVGAGASNPVVAGGVLAGVAVGYGVGTFGYELTHAHWGDNIHKYGVVNGIGHSFGEAADNWWENDAKGMYHKGENAVKGAWHAGTSGAKKVWHGLFG</sequence>
<evidence type="ECO:0000313" key="1">
    <source>
        <dbReference type="EMBL" id="GAA0383397.1"/>
    </source>
</evidence>
<name>A0ABN0Y514_9ACTN</name>
<dbReference type="Proteomes" id="UP001500879">
    <property type="component" value="Unassembled WGS sequence"/>
</dbReference>
<protein>
    <recommendedName>
        <fullName evidence="3">WXG100 family type VII secretion target</fullName>
    </recommendedName>
</protein>
<dbReference type="EMBL" id="BAAABX010000001">
    <property type="protein sequence ID" value="GAA0383397.1"/>
    <property type="molecule type" value="Genomic_DNA"/>
</dbReference>
<dbReference type="RefSeq" id="WP_344018273.1">
    <property type="nucleotide sequence ID" value="NZ_BAAABX010000001.1"/>
</dbReference>
<reference evidence="1 2" key="1">
    <citation type="journal article" date="2019" name="Int. J. Syst. Evol. Microbiol.">
        <title>The Global Catalogue of Microorganisms (GCM) 10K type strain sequencing project: providing services to taxonomists for standard genome sequencing and annotation.</title>
        <authorList>
            <consortium name="The Broad Institute Genomics Platform"/>
            <consortium name="The Broad Institute Genome Sequencing Center for Infectious Disease"/>
            <person name="Wu L."/>
            <person name="Ma J."/>
        </authorList>
    </citation>
    <scope>NUCLEOTIDE SEQUENCE [LARGE SCALE GENOMIC DNA]</scope>
    <source>
        <strain evidence="1 2">JCM 4788</strain>
    </source>
</reference>
<evidence type="ECO:0000313" key="2">
    <source>
        <dbReference type="Proteomes" id="UP001500879"/>
    </source>
</evidence>
<accession>A0ABN0Y514</accession>
<organism evidence="1 2">
    <name type="scientific">Streptomyces luteireticuli</name>
    <dbReference type="NCBI Taxonomy" id="173858"/>
    <lineage>
        <taxon>Bacteria</taxon>
        <taxon>Bacillati</taxon>
        <taxon>Actinomycetota</taxon>
        <taxon>Actinomycetes</taxon>
        <taxon>Kitasatosporales</taxon>
        <taxon>Streptomycetaceae</taxon>
        <taxon>Streptomyces</taxon>
    </lineage>
</organism>
<keyword evidence="2" id="KW-1185">Reference proteome</keyword>
<comment type="caution">
    <text evidence="1">The sequence shown here is derived from an EMBL/GenBank/DDBJ whole genome shotgun (WGS) entry which is preliminary data.</text>
</comment>
<evidence type="ECO:0008006" key="3">
    <source>
        <dbReference type="Google" id="ProtNLM"/>
    </source>
</evidence>